<evidence type="ECO:0000313" key="2">
    <source>
        <dbReference type="EMBL" id="MCJ2375260.1"/>
    </source>
</evidence>
<dbReference type="RefSeq" id="WP_244354088.1">
    <property type="nucleotide sequence ID" value="NZ_JAJNNZ010000001.1"/>
</dbReference>
<feature type="transmembrane region" description="Helical" evidence="1">
    <location>
        <begin position="41"/>
        <end position="61"/>
    </location>
</feature>
<dbReference type="AlphaFoldDB" id="A0A9X1W9F8"/>
<protein>
    <submittedName>
        <fullName evidence="2">DUF2982 domain-containing protein</fullName>
    </submittedName>
</protein>
<name>A0A9X1W9F8_9VIBR</name>
<keyword evidence="3" id="KW-1185">Reference proteome</keyword>
<keyword evidence="1" id="KW-0472">Membrane</keyword>
<organism evidence="2 3">
    <name type="scientific">Vibrio gelatinilyticus</name>
    <dbReference type="NCBI Taxonomy" id="2893468"/>
    <lineage>
        <taxon>Bacteria</taxon>
        <taxon>Pseudomonadati</taxon>
        <taxon>Pseudomonadota</taxon>
        <taxon>Gammaproteobacteria</taxon>
        <taxon>Vibrionales</taxon>
        <taxon>Vibrionaceae</taxon>
        <taxon>Vibrio</taxon>
    </lineage>
</organism>
<dbReference type="Proteomes" id="UP001139488">
    <property type="component" value="Unassembled WGS sequence"/>
</dbReference>
<evidence type="ECO:0000313" key="3">
    <source>
        <dbReference type="Proteomes" id="UP001139488"/>
    </source>
</evidence>
<sequence>METRHLYNQPNFMAASYRMIFIALSTIGSLLILISLPTLKVGLVAVICFLSVISFLVFTLIKGRVILTLTSSHLQQHFYKGGWVVRWNDVHSVGPCTHQQDGWHRPLPWVGIRLNDYQPYLDSICPRIATDILLNQRALLYVGARQTAPKLNFEDIVLDSTPYTHLSGKVYTGLSAMLANRMTFQREFFGFDIFIAEGDLDRSADEFIGLARRYLAAAERER</sequence>
<dbReference type="Pfam" id="PF11201">
    <property type="entry name" value="DUF2982"/>
    <property type="match status" value="1"/>
</dbReference>
<dbReference type="InterPro" id="IPR021367">
    <property type="entry name" value="DUF2982"/>
</dbReference>
<dbReference type="EMBL" id="JAJNNZ010000001">
    <property type="protein sequence ID" value="MCJ2375260.1"/>
    <property type="molecule type" value="Genomic_DNA"/>
</dbReference>
<gene>
    <name evidence="2" type="ORF">LNL84_00250</name>
</gene>
<proteinExistence type="predicted"/>
<feature type="transmembrane region" description="Helical" evidence="1">
    <location>
        <begin position="12"/>
        <end position="35"/>
    </location>
</feature>
<accession>A0A9X1W9F8</accession>
<reference evidence="2" key="1">
    <citation type="submission" date="2021-11" db="EMBL/GenBank/DDBJ databases">
        <title>Vibrio ZSDE26 sp. nov. and Vibrio ZSDZ34 sp. nov., isolated from coastal seawater in Qingdao.</title>
        <authorList>
            <person name="Zhang P."/>
        </authorList>
    </citation>
    <scope>NUCLEOTIDE SEQUENCE</scope>
    <source>
        <strain evidence="2">ZSDZ34</strain>
    </source>
</reference>
<comment type="caution">
    <text evidence="2">The sequence shown here is derived from an EMBL/GenBank/DDBJ whole genome shotgun (WGS) entry which is preliminary data.</text>
</comment>
<keyword evidence="1" id="KW-0812">Transmembrane</keyword>
<evidence type="ECO:0000256" key="1">
    <source>
        <dbReference type="SAM" id="Phobius"/>
    </source>
</evidence>
<keyword evidence="1" id="KW-1133">Transmembrane helix</keyword>